<protein>
    <recommendedName>
        <fullName evidence="3">Repressor</fullName>
    </recommendedName>
</protein>
<dbReference type="EMBL" id="JAOWLO010000002">
    <property type="protein sequence ID" value="MDG5048207.1"/>
    <property type="molecule type" value="Genomic_DNA"/>
</dbReference>
<evidence type="ECO:0000313" key="1">
    <source>
        <dbReference type="EMBL" id="MDG5048207.1"/>
    </source>
</evidence>
<gene>
    <name evidence="1" type="ORF">OGZ38_03445</name>
</gene>
<accession>A0AB35KAD4</accession>
<organism evidence="1 2">
    <name type="scientific">Lactococcus lactis</name>
    <dbReference type="NCBI Taxonomy" id="1358"/>
    <lineage>
        <taxon>Bacteria</taxon>
        <taxon>Bacillati</taxon>
        <taxon>Bacillota</taxon>
        <taxon>Bacilli</taxon>
        <taxon>Lactobacillales</taxon>
        <taxon>Streptococcaceae</taxon>
        <taxon>Lactococcus</taxon>
    </lineage>
</organism>
<evidence type="ECO:0008006" key="3">
    <source>
        <dbReference type="Google" id="ProtNLM"/>
    </source>
</evidence>
<comment type="caution">
    <text evidence="1">The sequence shown here is derived from an EMBL/GenBank/DDBJ whole genome shotgun (WGS) entry which is preliminary data.</text>
</comment>
<reference evidence="1" key="2">
    <citation type="journal article" date="2023" name="Food Microbiol.">
        <title>Evaluation of the fermentation potential of lactic acid bacteria isolated from herbs, fruits and vegetables as starter cultures in nut-based milk alternatives.</title>
        <authorList>
            <person name="Huang W."/>
            <person name="Dong A."/>
            <person name="Pham H.T."/>
            <person name="Zhou C."/>
            <person name="Huo Z."/>
            <person name="Watjen A.P."/>
            <person name="Prakash S."/>
            <person name="Bang-Berthelsen C.H."/>
            <person name="Turner M.S."/>
        </authorList>
    </citation>
    <scope>NUCLEOTIDE SEQUENCE</scope>
    <source>
        <strain evidence="1">593</strain>
    </source>
</reference>
<sequence>MEIDKYQAKAIRRKQADLRLTAKAASLEIGISQKTYSKIIIGGNFKNTVYDKAMKWLSKDY</sequence>
<proteinExistence type="predicted"/>
<dbReference type="Proteomes" id="UP001152820">
    <property type="component" value="Unassembled WGS sequence"/>
</dbReference>
<evidence type="ECO:0000313" key="2">
    <source>
        <dbReference type="Proteomes" id="UP001152820"/>
    </source>
</evidence>
<dbReference type="AlphaFoldDB" id="A0AB35KAD4"/>
<name>A0AB35KAD4_9LACT</name>
<reference evidence="1" key="1">
    <citation type="submission" date="2022-10" db="EMBL/GenBank/DDBJ databases">
        <authorList>
            <person name="Turner M.S."/>
            <person name="Huang W."/>
        </authorList>
    </citation>
    <scope>NUCLEOTIDE SEQUENCE</scope>
    <source>
        <strain evidence="1">593</strain>
    </source>
</reference>
<dbReference type="RefSeq" id="WP_278199886.1">
    <property type="nucleotide sequence ID" value="NZ_JAOWLO010000002.1"/>
</dbReference>